<dbReference type="AlphaFoldDB" id="A0A7C4H0T6"/>
<dbReference type="Pfam" id="PF03065">
    <property type="entry name" value="Glyco_hydro_57"/>
    <property type="match status" value="1"/>
</dbReference>
<dbReference type="PANTHER" id="PTHR36306:SF1">
    <property type="entry name" value="ALPHA-AMYLASE-RELATED"/>
    <property type="match status" value="1"/>
</dbReference>
<feature type="domain" description="Glycoside hydrolase family 57 N-terminal" evidence="3">
    <location>
        <begin position="206"/>
        <end position="430"/>
    </location>
</feature>
<dbReference type="Gene3D" id="3.20.110.20">
    <property type="match status" value="1"/>
</dbReference>
<comment type="similarity">
    <text evidence="1">Belongs to the glycosyl hydrolase 57 family.</text>
</comment>
<evidence type="ECO:0000256" key="2">
    <source>
        <dbReference type="ARBA" id="ARBA00023277"/>
    </source>
</evidence>
<evidence type="ECO:0000259" key="3">
    <source>
        <dbReference type="Pfam" id="PF03065"/>
    </source>
</evidence>
<protein>
    <recommendedName>
        <fullName evidence="3">Glycoside hydrolase family 57 N-terminal domain-containing protein</fullName>
    </recommendedName>
</protein>
<dbReference type="SUPFAM" id="SSF88713">
    <property type="entry name" value="Glycoside hydrolase/deacetylase"/>
    <property type="match status" value="1"/>
</dbReference>
<comment type="caution">
    <text evidence="4">The sequence shown here is derived from an EMBL/GenBank/DDBJ whole genome shotgun (WGS) entry which is preliminary data.</text>
</comment>
<organism evidence="4">
    <name type="scientific">Thermofilum pendens</name>
    <dbReference type="NCBI Taxonomy" id="2269"/>
    <lineage>
        <taxon>Archaea</taxon>
        <taxon>Thermoproteota</taxon>
        <taxon>Thermoprotei</taxon>
        <taxon>Thermofilales</taxon>
        <taxon>Thermofilaceae</taxon>
        <taxon>Thermofilum</taxon>
    </lineage>
</organism>
<accession>A0A7C4H0T6</accession>
<dbReference type="CDD" id="cd10796">
    <property type="entry name" value="GH57N_APU"/>
    <property type="match status" value="1"/>
</dbReference>
<gene>
    <name evidence="4" type="ORF">ENU21_03675</name>
</gene>
<evidence type="ECO:0000313" key="4">
    <source>
        <dbReference type="EMBL" id="HGM46839.1"/>
    </source>
</evidence>
<dbReference type="GO" id="GO:0005975">
    <property type="term" value="P:carbohydrate metabolic process"/>
    <property type="evidence" value="ECO:0007669"/>
    <property type="project" value="InterPro"/>
</dbReference>
<dbReference type="InterPro" id="IPR052046">
    <property type="entry name" value="GH57_Enzymes"/>
</dbReference>
<keyword evidence="2" id="KW-0119">Carbohydrate metabolism</keyword>
<dbReference type="GO" id="GO:0003824">
    <property type="term" value="F:catalytic activity"/>
    <property type="evidence" value="ECO:0007669"/>
    <property type="project" value="InterPro"/>
</dbReference>
<dbReference type="InterPro" id="IPR011330">
    <property type="entry name" value="Glyco_hydro/deAcase_b/a-brl"/>
</dbReference>
<reference evidence="4" key="1">
    <citation type="journal article" date="2020" name="mSystems">
        <title>Genome- and Community-Level Interaction Insights into Carbon Utilization and Element Cycling Functions of Hydrothermarchaeota in Hydrothermal Sediment.</title>
        <authorList>
            <person name="Zhou Z."/>
            <person name="Liu Y."/>
            <person name="Xu W."/>
            <person name="Pan J."/>
            <person name="Luo Z.H."/>
            <person name="Li M."/>
        </authorList>
    </citation>
    <scope>NUCLEOTIDE SEQUENCE</scope>
    <source>
        <strain evidence="4">SpSt-649</strain>
    </source>
</reference>
<dbReference type="EMBL" id="DTBQ01000102">
    <property type="protein sequence ID" value="HGM46839.1"/>
    <property type="molecule type" value="Genomic_DNA"/>
</dbReference>
<dbReference type="PANTHER" id="PTHR36306">
    <property type="entry name" value="ALPHA-AMYLASE-RELATED-RELATED"/>
    <property type="match status" value="1"/>
</dbReference>
<proteinExistence type="inferred from homology"/>
<name>A0A7C4H0T6_THEPE</name>
<evidence type="ECO:0000256" key="1">
    <source>
        <dbReference type="ARBA" id="ARBA00006821"/>
    </source>
</evidence>
<sequence>MSVLVRLLADSPLLPQNRKASISFKISNKGGDLLSGTPYIVVRRPPSSEPALYAVFDEISIPPSGEATLSVDLDLIGLEGEIEVEASYESEGKVLASDSRRFYVYSEGPPIHVAFVWHFHQAPQFRPSGVYKDEWPFLHVYNGSFYGYKGGPYSVHVQLHQRVPGWRDVDHFSPSLLEQWVNAVERGYRTAEISVPPGDARVLAVKEVLDSARAIAAEGGAELLGSVYAHTILGFLLQESEKRGIGRLARFLISWELQEGLRIVQQVLGNRPRGVWTPEMFWHMHLVKIYRESGVEYTVLCEQHFNQASGDKGTIYEPYIVRDEEGNEIVVFFRDLALSDWISFKADFKSVEEAEEAAWNFVIELAKRRAAAPGGIVVVALDGENWMIMPDYRRYGPFFLEKLALLITRSSIIKVTTLSEYLRHRPPTKVLRYIPAGSWIRLSDAQWVGGVKSETWAEVMSRLEPVEALLESLGEDQLKILLQNRVEPVYSVFKAAAISLDSDFYWYGELEKERSFVIEWAREAEKLALSLLSSVRAEVRKLNEHLLEVKLVNPTELRLSFSIKAGADSLAVFLEPSSEKRIFFEVHSTPLELRAGGLTLARLA</sequence>
<dbReference type="InterPro" id="IPR004300">
    <property type="entry name" value="Glyco_hydro_57_N"/>
</dbReference>